<dbReference type="AlphaFoldDB" id="A0A9E7FBA8"/>
<name>A0A9E7FBA8_9LILI</name>
<dbReference type="EMBL" id="CP097504">
    <property type="protein sequence ID" value="URD91033.1"/>
    <property type="molecule type" value="Genomic_DNA"/>
</dbReference>
<evidence type="ECO:0000313" key="2">
    <source>
        <dbReference type="Proteomes" id="UP001055439"/>
    </source>
</evidence>
<evidence type="ECO:0000313" key="1">
    <source>
        <dbReference type="EMBL" id="URD91032.1"/>
    </source>
</evidence>
<organism evidence="1 2">
    <name type="scientific">Musa troglodytarum</name>
    <name type="common">fe'i banana</name>
    <dbReference type="NCBI Taxonomy" id="320322"/>
    <lineage>
        <taxon>Eukaryota</taxon>
        <taxon>Viridiplantae</taxon>
        <taxon>Streptophyta</taxon>
        <taxon>Embryophyta</taxon>
        <taxon>Tracheophyta</taxon>
        <taxon>Spermatophyta</taxon>
        <taxon>Magnoliopsida</taxon>
        <taxon>Liliopsida</taxon>
        <taxon>Zingiberales</taxon>
        <taxon>Musaceae</taxon>
        <taxon>Musa</taxon>
    </lineage>
</organism>
<protein>
    <submittedName>
        <fullName evidence="1">Uncharacterized protein</fullName>
    </submittedName>
</protein>
<gene>
    <name evidence="1" type="ORF">MUK42_27416</name>
</gene>
<reference evidence="1" key="1">
    <citation type="submission" date="2022-05" db="EMBL/GenBank/DDBJ databases">
        <title>The Musa troglodytarum L. genome provides insights into the mechanism of non-climacteric behaviour and enrichment of carotenoids.</title>
        <authorList>
            <person name="Wang J."/>
        </authorList>
    </citation>
    <scope>NUCLEOTIDE SEQUENCE</scope>
    <source>
        <tissue evidence="1">Leaf</tissue>
    </source>
</reference>
<accession>A0A9E7FBA8</accession>
<dbReference type="EMBL" id="CP097504">
    <property type="protein sequence ID" value="URD91032.1"/>
    <property type="molecule type" value="Genomic_DNA"/>
</dbReference>
<sequence>MDKLFAALSVCIRWPSPPSCSHKTAHGFPEYRTTYVQVIYQRFTRLQESNTLMGVFVSHKQLMSLE</sequence>
<proteinExistence type="predicted"/>
<dbReference type="Proteomes" id="UP001055439">
    <property type="component" value="Chromosome 2"/>
</dbReference>
<keyword evidence="2" id="KW-1185">Reference proteome</keyword>